<dbReference type="SUPFAM" id="SSF55120">
    <property type="entry name" value="Pseudouridine synthase"/>
    <property type="match status" value="1"/>
</dbReference>
<dbReference type="PANTHER" id="PTHR47683">
    <property type="entry name" value="PSEUDOURIDINE SYNTHASE FAMILY PROTEIN-RELATED"/>
    <property type="match status" value="1"/>
</dbReference>
<dbReference type="CDD" id="cd02553">
    <property type="entry name" value="PseudoU_synth_RsuA"/>
    <property type="match status" value="1"/>
</dbReference>
<dbReference type="InterPro" id="IPR018496">
    <property type="entry name" value="PsdUridine_synth_RsuA/RluB_CS"/>
</dbReference>
<dbReference type="InterPro" id="IPR020103">
    <property type="entry name" value="PsdUridine_synth_cat_dom_sf"/>
</dbReference>
<dbReference type="Gene3D" id="3.30.70.1560">
    <property type="entry name" value="Alpha-L RNA-binding motif"/>
    <property type="match status" value="1"/>
</dbReference>
<dbReference type="GO" id="GO:0001522">
    <property type="term" value="P:pseudouridine synthesis"/>
    <property type="evidence" value="ECO:0007669"/>
    <property type="project" value="InterPro"/>
</dbReference>
<evidence type="ECO:0000313" key="9">
    <source>
        <dbReference type="EMBL" id="KAA1189436.1"/>
    </source>
</evidence>
<evidence type="ECO:0000256" key="5">
    <source>
        <dbReference type="ARBA" id="ARBA00037590"/>
    </source>
</evidence>
<evidence type="ECO:0000256" key="4">
    <source>
        <dbReference type="ARBA" id="ARBA00036749"/>
    </source>
</evidence>
<evidence type="ECO:0000313" key="10">
    <source>
        <dbReference type="Proteomes" id="UP000323708"/>
    </source>
</evidence>
<sequence>MPAIARTRLDRFISRCENIHRKDVRLLLAQGRIHVDGVSARSINQVVDQFTRVTLDDRVLQSREACYLMLNKPCGVVSATCDARHRTVVDLLEAPQATSLHIAGRLDCNSSGLILLTNDGAWSRGLSKPEAGVAKTYRVGVEQPLGQDYIDAFSAGMYFAYEGITTRPAELEIVSDYEAQVRLVEGRYHQIKRMFGRFGNRVLSIHRCAIGEVKLDPALAPGESRPLYPDELDRLGIPHVR</sequence>
<proteinExistence type="inferred from homology"/>
<dbReference type="Proteomes" id="UP000323708">
    <property type="component" value="Unassembled WGS sequence"/>
</dbReference>
<evidence type="ECO:0000256" key="1">
    <source>
        <dbReference type="ARBA" id="ARBA00008348"/>
    </source>
</evidence>
<accession>A0A5B0WRE4</accession>
<evidence type="ECO:0000256" key="6">
    <source>
        <dbReference type="PROSITE-ProRule" id="PRU00182"/>
    </source>
</evidence>
<evidence type="ECO:0000259" key="8">
    <source>
        <dbReference type="Pfam" id="PF00849"/>
    </source>
</evidence>
<name>A0A5B0WRE4_9GAMM</name>
<dbReference type="InterPro" id="IPR000748">
    <property type="entry name" value="PsdUridine_synth_RsuA/RluB/E/F"/>
</dbReference>
<comment type="similarity">
    <text evidence="1 7">Belongs to the pseudouridine synthase RsuA family.</text>
</comment>
<evidence type="ECO:0000256" key="3">
    <source>
        <dbReference type="ARBA" id="ARBA00023235"/>
    </source>
</evidence>
<keyword evidence="3 7" id="KW-0413">Isomerase</keyword>
<evidence type="ECO:0000256" key="7">
    <source>
        <dbReference type="RuleBase" id="RU003887"/>
    </source>
</evidence>
<evidence type="ECO:0000256" key="2">
    <source>
        <dbReference type="ARBA" id="ARBA00022884"/>
    </source>
</evidence>
<comment type="caution">
    <text evidence="9">The sequence shown here is derived from an EMBL/GenBank/DDBJ whole genome shotgun (WGS) entry which is preliminary data.</text>
</comment>
<feature type="domain" description="Pseudouridine synthase RsuA/RluA-like" evidence="8">
    <location>
        <begin position="67"/>
        <end position="195"/>
    </location>
</feature>
<dbReference type="Pfam" id="PF00849">
    <property type="entry name" value="PseudoU_synth_2"/>
    <property type="match status" value="1"/>
</dbReference>
<dbReference type="SUPFAM" id="SSF55174">
    <property type="entry name" value="Alpha-L RNA-binding motif"/>
    <property type="match status" value="1"/>
</dbReference>
<dbReference type="EMBL" id="VTUX01000007">
    <property type="protein sequence ID" value="KAA1189436.1"/>
    <property type="molecule type" value="Genomic_DNA"/>
</dbReference>
<dbReference type="RefSeq" id="WP_149612047.1">
    <property type="nucleotide sequence ID" value="NZ_VTUX01000007.1"/>
</dbReference>
<dbReference type="EC" id="5.4.99.-" evidence="7"/>
<keyword evidence="10" id="KW-1185">Reference proteome</keyword>
<dbReference type="GO" id="GO:0006364">
    <property type="term" value="P:rRNA processing"/>
    <property type="evidence" value="ECO:0007669"/>
    <property type="project" value="UniProtKB-ARBA"/>
</dbReference>
<dbReference type="InterPro" id="IPR042092">
    <property type="entry name" value="PsdUridine_s_RsuA/RluB/E/F_cat"/>
</dbReference>
<comment type="catalytic activity">
    <reaction evidence="4">
        <text>uridine(516) in 16S rRNA = pseudouridine(516) in 16S rRNA</text>
        <dbReference type="Rhea" id="RHEA:38867"/>
        <dbReference type="Rhea" id="RHEA-COMP:10089"/>
        <dbReference type="Rhea" id="RHEA-COMP:10090"/>
        <dbReference type="ChEBI" id="CHEBI:65314"/>
        <dbReference type="ChEBI" id="CHEBI:65315"/>
        <dbReference type="EC" id="5.4.99.19"/>
    </reaction>
</comment>
<dbReference type="AlphaFoldDB" id="A0A5B0WRE4"/>
<dbReference type="InterPro" id="IPR050343">
    <property type="entry name" value="RsuA_PseudoU_synthase"/>
</dbReference>
<dbReference type="CDD" id="cd00165">
    <property type="entry name" value="S4"/>
    <property type="match status" value="1"/>
</dbReference>
<dbReference type="Gene3D" id="3.30.70.580">
    <property type="entry name" value="Pseudouridine synthase I, catalytic domain, N-terminal subdomain"/>
    <property type="match status" value="1"/>
</dbReference>
<protein>
    <recommendedName>
        <fullName evidence="7">Pseudouridine synthase</fullName>
        <ecNumber evidence="7">5.4.99.-</ecNumber>
    </recommendedName>
</protein>
<dbReference type="NCBIfam" id="TIGR00093">
    <property type="entry name" value="pseudouridine synthase"/>
    <property type="match status" value="1"/>
</dbReference>
<dbReference type="PROSITE" id="PS50889">
    <property type="entry name" value="S4"/>
    <property type="match status" value="1"/>
</dbReference>
<gene>
    <name evidence="9" type="ORF">F0M18_13820</name>
</gene>
<dbReference type="InterPro" id="IPR036986">
    <property type="entry name" value="S4_RNA-bd_sf"/>
</dbReference>
<dbReference type="GO" id="GO:0003723">
    <property type="term" value="F:RNA binding"/>
    <property type="evidence" value="ECO:0007669"/>
    <property type="project" value="UniProtKB-KW"/>
</dbReference>
<dbReference type="GO" id="GO:0160136">
    <property type="term" value="F:16S rRNA pseudouridine(516) synthase activity"/>
    <property type="evidence" value="ECO:0007669"/>
    <property type="project" value="UniProtKB-EC"/>
</dbReference>
<keyword evidence="2 6" id="KW-0694">RNA-binding</keyword>
<dbReference type="PROSITE" id="PS01149">
    <property type="entry name" value="PSI_RSU"/>
    <property type="match status" value="1"/>
</dbReference>
<dbReference type="InterPro" id="IPR020094">
    <property type="entry name" value="TruA/RsuA/RluB/E/F_N"/>
</dbReference>
<dbReference type="InterPro" id="IPR006145">
    <property type="entry name" value="PsdUridine_synth_RsuA/RluA"/>
</dbReference>
<organism evidence="9 10">
    <name type="scientific">Pseudohalioglobus sediminis</name>
    <dbReference type="NCBI Taxonomy" id="2606449"/>
    <lineage>
        <taxon>Bacteria</taxon>
        <taxon>Pseudomonadati</taxon>
        <taxon>Pseudomonadota</taxon>
        <taxon>Gammaproteobacteria</taxon>
        <taxon>Cellvibrionales</taxon>
        <taxon>Halieaceae</taxon>
        <taxon>Pseudohalioglobus</taxon>
    </lineage>
</organism>
<dbReference type="PANTHER" id="PTHR47683:SF4">
    <property type="entry name" value="PSEUDOURIDINE SYNTHASE"/>
    <property type="match status" value="1"/>
</dbReference>
<reference evidence="9 10" key="1">
    <citation type="submission" date="2019-09" db="EMBL/GenBank/DDBJ databases">
        <authorList>
            <person name="Chen X.-Y."/>
        </authorList>
    </citation>
    <scope>NUCLEOTIDE SEQUENCE [LARGE SCALE GENOMIC DNA]</scope>
    <source>
        <strain evidence="9 10">NY5</strain>
    </source>
</reference>
<dbReference type="Gene3D" id="3.10.290.10">
    <property type="entry name" value="RNA-binding S4 domain"/>
    <property type="match status" value="1"/>
</dbReference>
<comment type="function">
    <text evidence="5">Responsible for synthesis of pseudouridine from uracil-516 in 16S ribosomal RNA.</text>
</comment>